<reference evidence="1 2" key="3">
    <citation type="submission" date="2022-01" db="EMBL/GenBank/DDBJ databases">
        <authorList>
            <person name="Zhou L.Y."/>
        </authorList>
    </citation>
    <scope>NUCLEOTIDE SEQUENCE [LARGE SCALE GENOMIC DNA]</scope>
    <source>
        <strain evidence="1 2">TLK-CK17</strain>
    </source>
</reference>
<dbReference type="Proteomes" id="UP001430796">
    <property type="component" value="Unassembled WGS sequence"/>
</dbReference>
<evidence type="ECO:0000313" key="1">
    <source>
        <dbReference type="EMBL" id="MCF7223239.1"/>
    </source>
</evidence>
<accession>A0ABS9HWF8</accession>
<dbReference type="RefSeq" id="WP_237056163.1">
    <property type="nucleotide sequence ID" value="NZ_JAKJPO010000013.1"/>
</dbReference>
<comment type="caution">
    <text evidence="1">The sequence shown here is derived from an EMBL/GenBank/DDBJ whole genome shotgun (WGS) entry which is preliminary data.</text>
</comment>
<evidence type="ECO:0000313" key="2">
    <source>
        <dbReference type="Proteomes" id="UP001430796"/>
    </source>
</evidence>
<proteinExistence type="predicted"/>
<protein>
    <submittedName>
        <fullName evidence="1">Uncharacterized protein</fullName>
    </submittedName>
</protein>
<reference evidence="1 2" key="1">
    <citation type="submission" date="2022-01" db="EMBL/GenBank/DDBJ databases">
        <title>Lysobacter chinensis sp. nov., a bacterium isolated from cow dung compost.</title>
        <authorList>
            <person name="Liu Y."/>
        </authorList>
    </citation>
    <scope>NUCLEOTIDE SEQUENCE [LARGE SCALE GENOMIC DNA]</scope>
    <source>
        <strain evidence="1 2">TLK-CK17</strain>
    </source>
</reference>
<sequence length="54" mass="5587">MTQRNNRHPIILRPTADAAGAAIAGRVLPPSPPCFTSIITTTGTGTSRPGCDRA</sequence>
<keyword evidence="2" id="KW-1185">Reference proteome</keyword>
<gene>
    <name evidence="1" type="ORF">L3V18_15790</name>
</gene>
<organism evidence="1 2">
    <name type="scientific">Marilutibacter chinensis</name>
    <dbReference type="NCBI Taxonomy" id="2912247"/>
    <lineage>
        <taxon>Bacteria</taxon>
        <taxon>Pseudomonadati</taxon>
        <taxon>Pseudomonadota</taxon>
        <taxon>Gammaproteobacteria</taxon>
        <taxon>Lysobacterales</taxon>
        <taxon>Lysobacteraceae</taxon>
        <taxon>Marilutibacter</taxon>
    </lineage>
</organism>
<name>A0ABS9HWF8_9GAMM</name>
<reference evidence="2" key="2">
    <citation type="submission" date="2022-01" db="EMBL/GenBank/DDBJ databases">
        <title>Lysobacter chinensis sp. nov., a bacterium isolated from cow dung compost.</title>
        <authorList>
            <person name="Zhou L.Y."/>
        </authorList>
    </citation>
    <scope>NUCLEOTIDE SEQUENCE [LARGE SCALE GENOMIC DNA]</scope>
    <source>
        <strain evidence="2">TLK-CK17</strain>
    </source>
</reference>
<dbReference type="EMBL" id="JAKJPO010000013">
    <property type="protein sequence ID" value="MCF7223239.1"/>
    <property type="molecule type" value="Genomic_DNA"/>
</dbReference>